<evidence type="ECO:0000313" key="23">
    <source>
        <dbReference type="EMBL" id="KAG6475540.1"/>
    </source>
</evidence>
<keyword evidence="6" id="KW-0723">Serine/threonine-protein kinase</keyword>
<evidence type="ECO:0000256" key="13">
    <source>
        <dbReference type="ARBA" id="ARBA00022840"/>
    </source>
</evidence>
<comment type="similarity">
    <text evidence="3">In the C-terminal section; belongs to the protein kinase superfamily. Ser/Thr protein kinase family.</text>
</comment>
<evidence type="ECO:0000256" key="19">
    <source>
        <dbReference type="SAM" id="MobiDB-lite"/>
    </source>
</evidence>
<evidence type="ECO:0000256" key="17">
    <source>
        <dbReference type="ARBA" id="ARBA00023180"/>
    </source>
</evidence>
<dbReference type="FunFam" id="1.10.510.10:FF:000240">
    <property type="entry name" value="Lectin-domain containing receptor kinase A4.3"/>
    <property type="match status" value="1"/>
</dbReference>
<keyword evidence="24" id="KW-1185">Reference proteome</keyword>
<dbReference type="EMBL" id="JACMSC010000018">
    <property type="protein sequence ID" value="KAG6475540.1"/>
    <property type="molecule type" value="Genomic_DNA"/>
</dbReference>
<evidence type="ECO:0000256" key="11">
    <source>
        <dbReference type="ARBA" id="ARBA00022741"/>
    </source>
</evidence>
<evidence type="ECO:0000256" key="14">
    <source>
        <dbReference type="ARBA" id="ARBA00022989"/>
    </source>
</evidence>
<dbReference type="AlphaFoldDB" id="A0A8J5EWI2"/>
<keyword evidence="10" id="KW-0430">Lectin</keyword>
<keyword evidence="7" id="KW-0808">Transferase</keyword>
<dbReference type="GO" id="GO:0002229">
    <property type="term" value="P:defense response to oomycetes"/>
    <property type="evidence" value="ECO:0007669"/>
    <property type="project" value="UniProtKB-ARBA"/>
</dbReference>
<evidence type="ECO:0000256" key="15">
    <source>
        <dbReference type="ARBA" id="ARBA00023136"/>
    </source>
</evidence>
<dbReference type="SMART" id="SM00220">
    <property type="entry name" value="S_TKc"/>
    <property type="match status" value="1"/>
</dbReference>
<dbReference type="PANTHER" id="PTHR27007">
    <property type="match status" value="1"/>
</dbReference>
<keyword evidence="12" id="KW-0418">Kinase</keyword>
<dbReference type="PROSITE" id="PS00307">
    <property type="entry name" value="LECTIN_LEGUME_BETA"/>
    <property type="match status" value="1"/>
</dbReference>
<keyword evidence="11 18" id="KW-0547">Nucleotide-binding</keyword>
<dbReference type="GO" id="GO:0004674">
    <property type="term" value="F:protein serine/threonine kinase activity"/>
    <property type="evidence" value="ECO:0007669"/>
    <property type="project" value="UniProtKB-KW"/>
</dbReference>
<keyword evidence="8 20" id="KW-0812">Transmembrane</keyword>
<keyword evidence="16" id="KW-0675">Receptor</keyword>
<dbReference type="InterPro" id="IPR019825">
    <property type="entry name" value="Lectin_legB_Mn/Ca_BS"/>
</dbReference>
<accession>A0A8J5EWI2</accession>
<feature type="transmembrane region" description="Helical" evidence="20">
    <location>
        <begin position="285"/>
        <end position="310"/>
    </location>
</feature>
<evidence type="ECO:0000256" key="12">
    <source>
        <dbReference type="ARBA" id="ARBA00022777"/>
    </source>
</evidence>
<evidence type="ECO:0000313" key="24">
    <source>
        <dbReference type="Proteomes" id="UP000734854"/>
    </source>
</evidence>
<organism evidence="23 24">
    <name type="scientific">Zingiber officinale</name>
    <name type="common">Ginger</name>
    <name type="synonym">Amomum zingiber</name>
    <dbReference type="NCBI Taxonomy" id="94328"/>
    <lineage>
        <taxon>Eukaryota</taxon>
        <taxon>Viridiplantae</taxon>
        <taxon>Streptophyta</taxon>
        <taxon>Embryophyta</taxon>
        <taxon>Tracheophyta</taxon>
        <taxon>Spermatophyta</taxon>
        <taxon>Magnoliopsida</taxon>
        <taxon>Liliopsida</taxon>
        <taxon>Zingiberales</taxon>
        <taxon>Zingiberaceae</taxon>
        <taxon>Zingiber</taxon>
    </lineage>
</organism>
<keyword evidence="9 21" id="KW-0732">Signal</keyword>
<evidence type="ECO:0000256" key="9">
    <source>
        <dbReference type="ARBA" id="ARBA00022729"/>
    </source>
</evidence>
<gene>
    <name evidence="23" type="ORF">ZIOFF_064768</name>
</gene>
<dbReference type="Pfam" id="PF00139">
    <property type="entry name" value="Lectin_legB"/>
    <property type="match status" value="1"/>
</dbReference>
<sequence length="676" mass="74879">MMRRSSTLMISTFVICLLTAVPSSSSLFFNFSNFHNVGNESDILLQGDALNSNDFIELTKNTGSQPNTQSVGRASYYKERLLLWDAQTHQLTDFTTRFVINIANLTGNEVLGDGLAFFLSAPPYVVPDDSTGRGLGLFSDVVTPPPHSTVAVEFDTYQNPEYGDPPYGHVGIDVNSLNSTKAASWNYSVGTDMVAWVIYNANSQNLSVFRSSGDDRELSDAVLVLSDTIDLRKVLPEEVVIGFSAATGGSGVETHTIHSWSFDSTLQPRKSFNSTLQPRKKDKTAFLVGFVIAGAVLVSLVTTLGVLWFFKRRRRANGRDEEEDWIFDEAMDNEFERERGPKRFAYKELVRATRDFSDEGKLGEGGFGSVYRGVLKDPKLEVAIKKVSKGSKQGRKEYMSEVKIISRLRHRNLVQLVGWCHDRQELILVYELVPNGSLDSYLHGGDAATTLAWEVRHRVALGLASALLYLHEEWEQCVVHRDVKPSNVMLDSTFSAKLGDFGLARLLDHNGGPQTMTVLAGTRGYMAPEYFYTGKASKESDVYSFGIVALEIASGRRPLMVEESGTVELARWVWELYGRKTILEAADENLKGEFDRKQMECLMVVGLWCAHPDPKLRPSMKQAINVLDFDAPWPELPPAMPVPTYGPAPLPALTTMGMSSESTGTASSSASGHLWT</sequence>
<evidence type="ECO:0000256" key="6">
    <source>
        <dbReference type="ARBA" id="ARBA00022527"/>
    </source>
</evidence>
<dbReference type="EC" id="2.7.11.1" evidence="4"/>
<dbReference type="CDD" id="cd06899">
    <property type="entry name" value="lectin_legume_LecRK_Arcelin_ConA"/>
    <property type="match status" value="1"/>
</dbReference>
<feature type="domain" description="Protein kinase" evidence="22">
    <location>
        <begin position="356"/>
        <end position="634"/>
    </location>
</feature>
<comment type="similarity">
    <text evidence="2">In the N-terminal section; belongs to the leguminous lectin family.</text>
</comment>
<dbReference type="OrthoDB" id="4062651at2759"/>
<dbReference type="InterPro" id="IPR000719">
    <property type="entry name" value="Prot_kinase_dom"/>
</dbReference>
<evidence type="ECO:0000256" key="10">
    <source>
        <dbReference type="ARBA" id="ARBA00022734"/>
    </source>
</evidence>
<comment type="caution">
    <text evidence="23">The sequence shown here is derived from an EMBL/GenBank/DDBJ whole genome shotgun (WGS) entry which is preliminary data.</text>
</comment>
<dbReference type="GO" id="GO:0005524">
    <property type="term" value="F:ATP binding"/>
    <property type="evidence" value="ECO:0007669"/>
    <property type="project" value="UniProtKB-UniRule"/>
</dbReference>
<dbReference type="InterPro" id="IPR017441">
    <property type="entry name" value="Protein_kinase_ATP_BS"/>
</dbReference>
<dbReference type="PROSITE" id="PS00107">
    <property type="entry name" value="PROTEIN_KINASE_ATP"/>
    <property type="match status" value="1"/>
</dbReference>
<proteinExistence type="inferred from homology"/>
<evidence type="ECO:0000256" key="1">
    <source>
        <dbReference type="ARBA" id="ARBA00004251"/>
    </source>
</evidence>
<dbReference type="Proteomes" id="UP000734854">
    <property type="component" value="Unassembled WGS sequence"/>
</dbReference>
<keyword evidence="17" id="KW-0325">Glycoprotein</keyword>
<evidence type="ECO:0000259" key="22">
    <source>
        <dbReference type="PROSITE" id="PS50011"/>
    </source>
</evidence>
<dbReference type="InterPro" id="IPR008271">
    <property type="entry name" value="Ser/Thr_kinase_AS"/>
</dbReference>
<dbReference type="PROSITE" id="PS00108">
    <property type="entry name" value="PROTEIN_KINASE_ST"/>
    <property type="match status" value="1"/>
</dbReference>
<feature type="signal peptide" evidence="21">
    <location>
        <begin position="1"/>
        <end position="26"/>
    </location>
</feature>
<evidence type="ECO:0000256" key="4">
    <source>
        <dbReference type="ARBA" id="ARBA00012513"/>
    </source>
</evidence>
<evidence type="ECO:0000256" key="21">
    <source>
        <dbReference type="SAM" id="SignalP"/>
    </source>
</evidence>
<dbReference type="InterPro" id="IPR001220">
    <property type="entry name" value="Legume_lectin_dom"/>
</dbReference>
<dbReference type="CDD" id="cd14066">
    <property type="entry name" value="STKc_IRAK"/>
    <property type="match status" value="1"/>
</dbReference>
<evidence type="ECO:0000256" key="18">
    <source>
        <dbReference type="PROSITE-ProRule" id="PRU10141"/>
    </source>
</evidence>
<comment type="subcellular location">
    <subcellularLocation>
        <location evidence="1">Cell membrane</location>
        <topology evidence="1">Single-pass type I membrane protein</topology>
    </subcellularLocation>
</comment>
<keyword evidence="13 18" id="KW-0067">ATP-binding</keyword>
<name>A0A8J5EWI2_ZINOF</name>
<evidence type="ECO:0000256" key="8">
    <source>
        <dbReference type="ARBA" id="ARBA00022692"/>
    </source>
</evidence>
<feature type="binding site" evidence="18">
    <location>
        <position position="386"/>
    </location>
    <ligand>
        <name>ATP</name>
        <dbReference type="ChEBI" id="CHEBI:30616"/>
    </ligand>
</feature>
<protein>
    <recommendedName>
        <fullName evidence="4">non-specific serine/threonine protein kinase</fullName>
        <ecNumber evidence="4">2.7.11.1</ecNumber>
    </recommendedName>
</protein>
<feature type="region of interest" description="Disordered" evidence="19">
    <location>
        <begin position="657"/>
        <end position="676"/>
    </location>
</feature>
<dbReference type="GO" id="GO:0030246">
    <property type="term" value="F:carbohydrate binding"/>
    <property type="evidence" value="ECO:0007669"/>
    <property type="project" value="UniProtKB-KW"/>
</dbReference>
<dbReference type="InterPro" id="IPR050528">
    <property type="entry name" value="L-type_Lectin-RKs"/>
</dbReference>
<dbReference type="Pfam" id="PF00069">
    <property type="entry name" value="Pkinase"/>
    <property type="match status" value="1"/>
</dbReference>
<dbReference type="FunFam" id="3.30.200.20:FF:000168">
    <property type="entry name" value="L-type lectin-domain containing receptor kinase IX.1"/>
    <property type="match status" value="1"/>
</dbReference>
<keyword evidence="15 20" id="KW-0472">Membrane</keyword>
<feature type="chain" id="PRO_5035229381" description="non-specific serine/threonine protein kinase" evidence="21">
    <location>
        <begin position="27"/>
        <end position="676"/>
    </location>
</feature>
<dbReference type="GO" id="GO:0005886">
    <property type="term" value="C:plasma membrane"/>
    <property type="evidence" value="ECO:0007669"/>
    <property type="project" value="UniProtKB-SubCell"/>
</dbReference>
<keyword evidence="5" id="KW-1003">Cell membrane</keyword>
<evidence type="ECO:0000256" key="3">
    <source>
        <dbReference type="ARBA" id="ARBA00010217"/>
    </source>
</evidence>
<dbReference type="PROSITE" id="PS50011">
    <property type="entry name" value="PROTEIN_KINASE_DOM"/>
    <property type="match status" value="1"/>
</dbReference>
<evidence type="ECO:0000256" key="16">
    <source>
        <dbReference type="ARBA" id="ARBA00023170"/>
    </source>
</evidence>
<evidence type="ECO:0000256" key="7">
    <source>
        <dbReference type="ARBA" id="ARBA00022679"/>
    </source>
</evidence>
<evidence type="ECO:0000256" key="2">
    <source>
        <dbReference type="ARBA" id="ARBA00008536"/>
    </source>
</evidence>
<keyword evidence="14 20" id="KW-1133">Transmembrane helix</keyword>
<evidence type="ECO:0000256" key="20">
    <source>
        <dbReference type="SAM" id="Phobius"/>
    </source>
</evidence>
<evidence type="ECO:0000256" key="5">
    <source>
        <dbReference type="ARBA" id="ARBA00022475"/>
    </source>
</evidence>
<reference evidence="23 24" key="1">
    <citation type="submission" date="2020-08" db="EMBL/GenBank/DDBJ databases">
        <title>Plant Genome Project.</title>
        <authorList>
            <person name="Zhang R.-G."/>
        </authorList>
    </citation>
    <scope>NUCLEOTIDE SEQUENCE [LARGE SCALE GENOMIC DNA]</scope>
    <source>
        <tissue evidence="23">Rhizome</tissue>
    </source>
</reference>